<feature type="signal peptide" evidence="2">
    <location>
        <begin position="1"/>
        <end position="21"/>
    </location>
</feature>
<reference evidence="3 4" key="1">
    <citation type="journal article" date="2015" name="Biol. Direct">
        <title>Babela massiliensis, a representative of a widespread bacterial phylum with unusual adaptations to parasitism in amoebae.</title>
        <authorList>
            <person name="Pagnier I."/>
            <person name="Yutin N."/>
            <person name="Croce O."/>
            <person name="Makarova K.S."/>
            <person name="Wolf Y.I."/>
            <person name="Benamar S."/>
            <person name="Raoult D."/>
            <person name="Koonin E.V."/>
            <person name="La Scola B."/>
        </authorList>
    </citation>
    <scope>NUCLEOTIDE SEQUENCE [LARGE SCALE GENOMIC DNA]</scope>
    <source>
        <strain evidence="4">BABL1</strain>
    </source>
</reference>
<keyword evidence="2" id="KW-0732">Signal</keyword>
<name>V6DFP0_9BACT</name>
<evidence type="ECO:0000313" key="4">
    <source>
        <dbReference type="Proteomes" id="UP000018769"/>
    </source>
</evidence>
<dbReference type="EMBL" id="HG793133">
    <property type="protein sequence ID" value="CDK30359.1"/>
    <property type="molecule type" value="Genomic_DNA"/>
</dbReference>
<dbReference type="RefSeq" id="WP_023791357.1">
    <property type="nucleotide sequence ID" value="NC_023003.1"/>
</dbReference>
<dbReference type="Proteomes" id="UP000018769">
    <property type="component" value="Chromosome I"/>
</dbReference>
<accession>V6DFP0</accession>
<sequence length="122" mass="14000">MKKLNLLLMLSTMISFQLINADFLEQLGQIIKELGNQAYSNVNNKQVGSKTLTCEELKNLEPYWNEKEAIDEYLKNAHEATKLRPGMPIISTYRLKLQEAEEKAAQLQKELDNAKKECGITR</sequence>
<keyword evidence="1" id="KW-0175">Coiled coil</keyword>
<organism evidence="3 4">
    <name type="scientific">Candidatus Babela massiliensis</name>
    <dbReference type="NCBI Taxonomy" id="673862"/>
    <lineage>
        <taxon>Bacteria</taxon>
        <taxon>Candidatus Babelota</taxon>
        <taxon>Candidatus Babeliae</taxon>
        <taxon>Candidatus Babeliales</taxon>
        <taxon>Candidatus Babeliaceae</taxon>
        <taxon>Candidatus Babela</taxon>
    </lineage>
</organism>
<dbReference type="HOGENOM" id="CLU_2022471_0_0_7"/>
<protein>
    <submittedName>
        <fullName evidence="3">Uncharacterized protein</fullName>
    </submittedName>
</protein>
<evidence type="ECO:0000256" key="1">
    <source>
        <dbReference type="SAM" id="Coils"/>
    </source>
</evidence>
<dbReference type="KEGG" id="dpb:BABL1_gene_623"/>
<proteinExistence type="predicted"/>
<evidence type="ECO:0000256" key="2">
    <source>
        <dbReference type="SAM" id="SignalP"/>
    </source>
</evidence>
<feature type="chain" id="PRO_5004744531" evidence="2">
    <location>
        <begin position="22"/>
        <end position="122"/>
    </location>
</feature>
<keyword evidence="4" id="KW-1185">Reference proteome</keyword>
<feature type="coiled-coil region" evidence="1">
    <location>
        <begin position="90"/>
        <end position="117"/>
    </location>
</feature>
<dbReference type="STRING" id="673862.BABL1_gene_623"/>
<gene>
    <name evidence="3" type="ORF">BABL1_gene_623</name>
</gene>
<dbReference type="AlphaFoldDB" id="V6DFP0"/>
<evidence type="ECO:0000313" key="3">
    <source>
        <dbReference type="EMBL" id="CDK30359.1"/>
    </source>
</evidence>